<protein>
    <submittedName>
        <fullName evidence="2">Uncharacterized protein</fullName>
    </submittedName>
</protein>
<dbReference type="EMBL" id="SPLM01000007">
    <property type="protein sequence ID" value="TMW66673.1"/>
    <property type="molecule type" value="Genomic_DNA"/>
</dbReference>
<accession>A0A8K1FQK0</accession>
<feature type="region of interest" description="Disordered" evidence="1">
    <location>
        <begin position="163"/>
        <end position="185"/>
    </location>
</feature>
<sequence length="293" mass="32495">MGVGWSRASLSRAWRKSSVDVPEIDEKDVLTLCEDGDLVLFREQVVNSLVRVAIDRVVAHDIAQMQHGTFPNQRQTALPAWTSCGLLLRRDGVLQVLEVDIEGVRLAPFSERVSKCASRQDRVAIRRIQHVRDEAKSSFLRFLTLELGQLLPLRWRYLNEGSAVESPDDTDLSLAPPSSPRTHVPSLETLQSFKSKLARTPVVSTQLFQQTQVPAAKEAAQPSPSSSDPSSCLATAVVRAVYEQLGLVSVTSTPVRLSPSCFWSRCESAEHVTLTPDNALGQEMRLRRNQQGE</sequence>
<dbReference type="AlphaFoldDB" id="A0A8K1FQK0"/>
<dbReference type="Gene3D" id="3.90.1720.10">
    <property type="entry name" value="endopeptidase domain like (from Nostoc punctiforme)"/>
    <property type="match status" value="1"/>
</dbReference>
<dbReference type="Proteomes" id="UP000794436">
    <property type="component" value="Unassembled WGS sequence"/>
</dbReference>
<evidence type="ECO:0000313" key="3">
    <source>
        <dbReference type="Proteomes" id="UP000794436"/>
    </source>
</evidence>
<proteinExistence type="predicted"/>
<evidence type="ECO:0000256" key="1">
    <source>
        <dbReference type="SAM" id="MobiDB-lite"/>
    </source>
</evidence>
<organism evidence="2 3">
    <name type="scientific">Pythium oligandrum</name>
    <name type="common">Mycoparasitic fungus</name>
    <dbReference type="NCBI Taxonomy" id="41045"/>
    <lineage>
        <taxon>Eukaryota</taxon>
        <taxon>Sar</taxon>
        <taxon>Stramenopiles</taxon>
        <taxon>Oomycota</taxon>
        <taxon>Peronosporomycetes</taxon>
        <taxon>Pythiales</taxon>
        <taxon>Pythiaceae</taxon>
        <taxon>Pythium</taxon>
    </lineage>
</organism>
<evidence type="ECO:0000313" key="2">
    <source>
        <dbReference type="EMBL" id="TMW66673.1"/>
    </source>
</evidence>
<gene>
    <name evidence="2" type="ORF">Poli38472_013985</name>
</gene>
<dbReference type="OrthoDB" id="108137at2759"/>
<keyword evidence="3" id="KW-1185">Reference proteome</keyword>
<comment type="caution">
    <text evidence="2">The sequence shown here is derived from an EMBL/GenBank/DDBJ whole genome shotgun (WGS) entry which is preliminary data.</text>
</comment>
<name>A0A8K1FQK0_PYTOL</name>
<reference evidence="2" key="1">
    <citation type="submission" date="2019-03" db="EMBL/GenBank/DDBJ databases">
        <title>Long read genome sequence of the mycoparasitic Pythium oligandrum ATCC 38472 isolated from sugarbeet rhizosphere.</title>
        <authorList>
            <person name="Gaulin E."/>
        </authorList>
    </citation>
    <scope>NUCLEOTIDE SEQUENCE</scope>
    <source>
        <strain evidence="2">ATCC 38472_TT</strain>
    </source>
</reference>